<sequence>MNSKRWIALGIAVGLFIFSAIVNVATSLAFGNFSTFSEDLFPTDEEFVETVLEEGDSLDKVVVLDVNGAIMDSGDVSSIFQAPGYDHRAFLRMLDQASEDRSIKGILIRVNSPGGGVVESAEIHDRITEIQEETKKPVYISMGSMAASGGYYIAAPANKIYASPETLTGSLGVIFQSLNYSGLAEKYGVKLETVKSGPYKDIMNPARDMTEDEREILQSMINNSYSGFVKVISEGREIPEDRVREIADGRIYDGRQALELDLIDEFGYWEDAIEGLKTDHDLGDVSVIQYESAYGFSSILTMGVQKMVSSDLEMTSLMKLLSQPNAPRPMYLYQE</sequence>
<dbReference type="EMBL" id="JAAIWM010000002">
    <property type="protein sequence ID" value="NEY71920.1"/>
    <property type="molecule type" value="Genomic_DNA"/>
</dbReference>
<evidence type="ECO:0000259" key="5">
    <source>
        <dbReference type="Pfam" id="PF01343"/>
    </source>
</evidence>
<comment type="caution">
    <text evidence="6">The sequence shown here is derived from an EMBL/GenBank/DDBJ whole genome shotgun (WGS) entry which is preliminary data.</text>
</comment>
<keyword evidence="3" id="KW-0378">Hydrolase</keyword>
<evidence type="ECO:0000256" key="4">
    <source>
        <dbReference type="ARBA" id="ARBA00022825"/>
    </source>
</evidence>
<proteinExistence type="inferred from homology"/>
<dbReference type="Proteomes" id="UP000481043">
    <property type="component" value="Unassembled WGS sequence"/>
</dbReference>
<dbReference type="InterPro" id="IPR004635">
    <property type="entry name" value="Pept_S49_SppA"/>
</dbReference>
<dbReference type="CDD" id="cd07023">
    <property type="entry name" value="S49_Sppa_N_C"/>
    <property type="match status" value="1"/>
</dbReference>
<accession>A0A6M0Q8T2</accession>
<feature type="domain" description="Peptidase S49" evidence="5">
    <location>
        <begin position="132"/>
        <end position="281"/>
    </location>
</feature>
<comment type="similarity">
    <text evidence="1">Belongs to the peptidase S49 family.</text>
</comment>
<evidence type="ECO:0000256" key="1">
    <source>
        <dbReference type="ARBA" id="ARBA00008683"/>
    </source>
</evidence>
<keyword evidence="4" id="KW-0720">Serine protease</keyword>
<evidence type="ECO:0000313" key="7">
    <source>
        <dbReference type="Proteomes" id="UP000481043"/>
    </source>
</evidence>
<dbReference type="Pfam" id="PF01343">
    <property type="entry name" value="Peptidase_S49"/>
    <property type="match status" value="1"/>
</dbReference>
<dbReference type="SUPFAM" id="SSF52096">
    <property type="entry name" value="ClpP/crotonase"/>
    <property type="match status" value="1"/>
</dbReference>
<keyword evidence="7" id="KW-1185">Reference proteome</keyword>
<dbReference type="Gene3D" id="3.90.226.10">
    <property type="entry name" value="2-enoyl-CoA Hydratase, Chain A, domain 1"/>
    <property type="match status" value="2"/>
</dbReference>
<dbReference type="PANTHER" id="PTHR42987:SF7">
    <property type="entry name" value="SIGNAL PEPTIDE PEPTIDASE SPPA-RELATED"/>
    <property type="match status" value="1"/>
</dbReference>
<protein>
    <submittedName>
        <fullName evidence="6">Signal peptide peptidase SppA</fullName>
    </submittedName>
</protein>
<dbReference type="RefSeq" id="WP_163179338.1">
    <property type="nucleotide sequence ID" value="NZ_JAAIWM010000002.1"/>
</dbReference>
<dbReference type="AlphaFoldDB" id="A0A6M0Q8T2"/>
<dbReference type="PANTHER" id="PTHR42987">
    <property type="entry name" value="PEPTIDASE S49"/>
    <property type="match status" value="1"/>
</dbReference>
<dbReference type="GO" id="GO:0008236">
    <property type="term" value="F:serine-type peptidase activity"/>
    <property type="evidence" value="ECO:0007669"/>
    <property type="project" value="UniProtKB-KW"/>
</dbReference>
<keyword evidence="2" id="KW-0645">Protease</keyword>
<evidence type="ECO:0000313" key="6">
    <source>
        <dbReference type="EMBL" id="NEY71920.1"/>
    </source>
</evidence>
<reference evidence="6 7" key="1">
    <citation type="submission" date="2020-02" db="EMBL/GenBank/DDBJ databases">
        <title>Bacillus aquiflavi sp. nov., isolated from yellow water of strong flavor Chinese baijiu in Yibin region of China.</title>
        <authorList>
            <person name="Xie J."/>
        </authorList>
    </citation>
    <scope>NUCLEOTIDE SEQUENCE [LARGE SCALE GENOMIC DNA]</scope>
    <source>
        <strain evidence="6 7">SA4</strain>
    </source>
</reference>
<dbReference type="InterPro" id="IPR002142">
    <property type="entry name" value="Peptidase_S49"/>
</dbReference>
<organism evidence="6 7">
    <name type="scientific">Bacillus mesophilus</name>
    <dbReference type="NCBI Taxonomy" id="1808955"/>
    <lineage>
        <taxon>Bacteria</taxon>
        <taxon>Bacillati</taxon>
        <taxon>Bacillota</taxon>
        <taxon>Bacilli</taxon>
        <taxon>Bacillales</taxon>
        <taxon>Bacillaceae</taxon>
        <taxon>Bacillus</taxon>
    </lineage>
</organism>
<dbReference type="GO" id="GO:0006508">
    <property type="term" value="P:proteolysis"/>
    <property type="evidence" value="ECO:0007669"/>
    <property type="project" value="UniProtKB-KW"/>
</dbReference>
<evidence type="ECO:0000256" key="3">
    <source>
        <dbReference type="ARBA" id="ARBA00022801"/>
    </source>
</evidence>
<dbReference type="NCBIfam" id="TIGR00706">
    <property type="entry name" value="SppA_dom"/>
    <property type="match status" value="1"/>
</dbReference>
<dbReference type="InterPro" id="IPR029045">
    <property type="entry name" value="ClpP/crotonase-like_dom_sf"/>
</dbReference>
<dbReference type="InterPro" id="IPR047272">
    <property type="entry name" value="S49_SppA_C"/>
</dbReference>
<name>A0A6M0Q8T2_9BACI</name>
<evidence type="ECO:0000256" key="2">
    <source>
        <dbReference type="ARBA" id="ARBA00022670"/>
    </source>
</evidence>
<gene>
    <name evidence="6" type="primary">sppA</name>
    <name evidence="6" type="ORF">G4D63_09185</name>
</gene>